<keyword evidence="8" id="KW-0472">Membrane</keyword>
<dbReference type="EMBL" id="CP045798">
    <property type="protein sequence ID" value="QNB46202.1"/>
    <property type="molecule type" value="Genomic_DNA"/>
</dbReference>
<comment type="similarity">
    <text evidence="1">Belongs to the ABC transporter superfamily.</text>
</comment>
<dbReference type="InterPro" id="IPR018449">
    <property type="entry name" value="NIL_domain"/>
</dbReference>
<dbReference type="InterPro" id="IPR017871">
    <property type="entry name" value="ABC_transporter-like_CS"/>
</dbReference>
<sequence>MIKLTNLSKTYRNNGKEVKALQDINLHVPKGEIFGVIGYSGAGKSSLIRCVNMLEVPDAGSVSVNGVEMTQLKGHKLRQARRKIGMIFQHFNLLQSANVLENVAVPLQLGGIKKHEAEKKVRHLLEVVGLSEKAESYPQQLSGGQKQRVAIARALASDIDILLCDEATSALDPQTTDSILDLLLDINRKFGITILLITHEMHVIKKICDRVAVLEQGKIIEENSVINLFTNPQTETTRRFIKNIIDDDLPQSIWEKLRQEKREPGVVLRLTFVGCTTAQPMLAQLAKEYTLWPNILYGNITQVKDRTLGRLIVELQGDNSFVQKGIGFLQEKGVKTEVMEHVR</sequence>
<keyword evidence="4" id="KW-0547">Nucleotide-binding</keyword>
<dbReference type="GO" id="GO:0016887">
    <property type="term" value="F:ATP hydrolysis activity"/>
    <property type="evidence" value="ECO:0007669"/>
    <property type="project" value="InterPro"/>
</dbReference>
<accession>A0A7G6E298</accession>
<keyword evidence="6" id="KW-1278">Translocase</keyword>
<gene>
    <name evidence="10" type="ORF">BR63_07665</name>
</gene>
<keyword evidence="3" id="KW-1003">Cell membrane</keyword>
<keyword evidence="2" id="KW-0813">Transport</keyword>
<dbReference type="CDD" id="cd03258">
    <property type="entry name" value="ABC_MetN_methionine_transporter"/>
    <property type="match status" value="1"/>
</dbReference>
<name>A0A7G6E298_THEFR</name>
<dbReference type="Pfam" id="PF09383">
    <property type="entry name" value="NIL"/>
    <property type="match status" value="1"/>
</dbReference>
<dbReference type="InterPro" id="IPR045865">
    <property type="entry name" value="ACT-like_dom_sf"/>
</dbReference>
<dbReference type="InterPro" id="IPR003439">
    <property type="entry name" value="ABC_transporter-like_ATP-bd"/>
</dbReference>
<dbReference type="Gene3D" id="3.30.70.260">
    <property type="match status" value="1"/>
</dbReference>
<dbReference type="InterPro" id="IPR041701">
    <property type="entry name" value="MetN_ABC"/>
</dbReference>
<dbReference type="GO" id="GO:0006865">
    <property type="term" value="P:amino acid transport"/>
    <property type="evidence" value="ECO:0007669"/>
    <property type="project" value="UniProtKB-KW"/>
</dbReference>
<dbReference type="Gene3D" id="3.40.50.300">
    <property type="entry name" value="P-loop containing nucleotide triphosphate hydrolases"/>
    <property type="match status" value="1"/>
</dbReference>
<dbReference type="SUPFAM" id="SSF52540">
    <property type="entry name" value="P-loop containing nucleoside triphosphate hydrolases"/>
    <property type="match status" value="1"/>
</dbReference>
<evidence type="ECO:0000256" key="5">
    <source>
        <dbReference type="ARBA" id="ARBA00022840"/>
    </source>
</evidence>
<evidence type="ECO:0000256" key="2">
    <source>
        <dbReference type="ARBA" id="ARBA00022448"/>
    </source>
</evidence>
<evidence type="ECO:0000313" key="10">
    <source>
        <dbReference type="EMBL" id="QNB46202.1"/>
    </source>
</evidence>
<feature type="domain" description="ABC transporter" evidence="9">
    <location>
        <begin position="2"/>
        <end position="241"/>
    </location>
</feature>
<evidence type="ECO:0000256" key="7">
    <source>
        <dbReference type="ARBA" id="ARBA00022970"/>
    </source>
</evidence>
<evidence type="ECO:0000256" key="6">
    <source>
        <dbReference type="ARBA" id="ARBA00022967"/>
    </source>
</evidence>
<evidence type="ECO:0000313" key="11">
    <source>
        <dbReference type="Proteomes" id="UP000515847"/>
    </source>
</evidence>
<dbReference type="SUPFAM" id="SSF55021">
    <property type="entry name" value="ACT-like"/>
    <property type="match status" value="1"/>
</dbReference>
<dbReference type="Pfam" id="PF00005">
    <property type="entry name" value="ABC_tran"/>
    <property type="match status" value="1"/>
</dbReference>
<dbReference type="InterPro" id="IPR003593">
    <property type="entry name" value="AAA+_ATPase"/>
</dbReference>
<dbReference type="FunFam" id="3.40.50.300:FF:000056">
    <property type="entry name" value="Cell division ATP-binding protein FtsE"/>
    <property type="match status" value="1"/>
</dbReference>
<protein>
    <submittedName>
        <fullName evidence="10">ATP-binding cassette domain-containing protein</fullName>
    </submittedName>
</protein>
<dbReference type="OrthoDB" id="9802264at2"/>
<dbReference type="RefSeq" id="WP_034425699.1">
    <property type="nucleotide sequence ID" value="NZ_CP045798.1"/>
</dbReference>
<dbReference type="Proteomes" id="UP000515847">
    <property type="component" value="Chromosome"/>
</dbReference>
<reference evidence="10 11" key="1">
    <citation type="journal article" date="2019" name="Front. Microbiol.">
        <title>Thermoanaerosceptrum fracticalcis gen. nov. sp. nov., a Novel Fumarate-Fermenting Microorganism From a Deep Fractured Carbonate Aquifer of the US Great Basin.</title>
        <authorList>
            <person name="Hamilton-Brehm S.D."/>
            <person name="Stewart L.E."/>
            <person name="Zavarin M."/>
            <person name="Caldwell M."/>
            <person name="Lawson P.A."/>
            <person name="Onstott T.C."/>
            <person name="Grzymski J."/>
            <person name="Neveux I."/>
            <person name="Lollar B.S."/>
            <person name="Russell C.E."/>
            <person name="Moser D.P."/>
        </authorList>
    </citation>
    <scope>NUCLEOTIDE SEQUENCE [LARGE SCALE GENOMIC DNA]</scope>
    <source>
        <strain evidence="10 11">DRI-13</strain>
    </source>
</reference>
<dbReference type="SMART" id="SM00382">
    <property type="entry name" value="AAA"/>
    <property type="match status" value="1"/>
</dbReference>
<evidence type="ECO:0000256" key="3">
    <source>
        <dbReference type="ARBA" id="ARBA00022475"/>
    </source>
</evidence>
<evidence type="ECO:0000256" key="1">
    <source>
        <dbReference type="ARBA" id="ARBA00005417"/>
    </source>
</evidence>
<keyword evidence="11" id="KW-1185">Reference proteome</keyword>
<dbReference type="AlphaFoldDB" id="A0A7G6E298"/>
<dbReference type="InterPro" id="IPR050086">
    <property type="entry name" value="MetN_ABC_transporter-like"/>
</dbReference>
<dbReference type="SMART" id="SM00930">
    <property type="entry name" value="NIL"/>
    <property type="match status" value="1"/>
</dbReference>
<dbReference type="GO" id="GO:0005524">
    <property type="term" value="F:ATP binding"/>
    <property type="evidence" value="ECO:0007669"/>
    <property type="project" value="UniProtKB-KW"/>
</dbReference>
<dbReference type="KEGG" id="tfr:BR63_07665"/>
<keyword evidence="5 10" id="KW-0067">ATP-binding</keyword>
<organism evidence="10 11">
    <name type="scientific">Thermanaerosceptrum fracticalcis</name>
    <dbReference type="NCBI Taxonomy" id="1712410"/>
    <lineage>
        <taxon>Bacteria</taxon>
        <taxon>Bacillati</taxon>
        <taxon>Bacillota</taxon>
        <taxon>Clostridia</taxon>
        <taxon>Eubacteriales</taxon>
        <taxon>Peptococcaceae</taxon>
        <taxon>Thermanaerosceptrum</taxon>
    </lineage>
</organism>
<keyword evidence="7" id="KW-0029">Amino-acid transport</keyword>
<dbReference type="PROSITE" id="PS50893">
    <property type="entry name" value="ABC_TRANSPORTER_2"/>
    <property type="match status" value="1"/>
</dbReference>
<dbReference type="PANTHER" id="PTHR43166:SF30">
    <property type="entry name" value="METHIONINE IMPORT ATP-BINDING PROTEIN METN"/>
    <property type="match status" value="1"/>
</dbReference>
<proteinExistence type="inferred from homology"/>
<dbReference type="PANTHER" id="PTHR43166">
    <property type="entry name" value="AMINO ACID IMPORT ATP-BINDING PROTEIN"/>
    <property type="match status" value="1"/>
</dbReference>
<evidence type="ECO:0000256" key="8">
    <source>
        <dbReference type="ARBA" id="ARBA00023136"/>
    </source>
</evidence>
<dbReference type="PROSITE" id="PS00211">
    <property type="entry name" value="ABC_TRANSPORTER_1"/>
    <property type="match status" value="1"/>
</dbReference>
<evidence type="ECO:0000259" key="9">
    <source>
        <dbReference type="PROSITE" id="PS50893"/>
    </source>
</evidence>
<dbReference type="InterPro" id="IPR027417">
    <property type="entry name" value="P-loop_NTPase"/>
</dbReference>
<dbReference type="GO" id="GO:0005886">
    <property type="term" value="C:plasma membrane"/>
    <property type="evidence" value="ECO:0007669"/>
    <property type="project" value="UniProtKB-ARBA"/>
</dbReference>
<evidence type="ECO:0000256" key="4">
    <source>
        <dbReference type="ARBA" id="ARBA00022741"/>
    </source>
</evidence>